<keyword evidence="5 6" id="KW-0539">Nucleus</keyword>
<name>A0A9Q1CWB8_CONCO</name>
<dbReference type="InterPro" id="IPR011082">
    <property type="entry name" value="Exosome-assoc_fac/DNA_repair"/>
</dbReference>
<comment type="subcellular location">
    <subcellularLocation>
        <location evidence="6">Cytoplasm</location>
    </subcellularLocation>
    <subcellularLocation>
        <location evidence="6">Nucleus</location>
        <location evidence="6">Nucleolus</location>
    </subcellularLocation>
</comment>
<evidence type="ECO:0000313" key="8">
    <source>
        <dbReference type="EMBL" id="KAJ8250137.1"/>
    </source>
</evidence>
<protein>
    <recommendedName>
        <fullName evidence="2 6">Nuclear nucleic acid-binding protein C1D</fullName>
    </recommendedName>
</protein>
<evidence type="ECO:0000256" key="2">
    <source>
        <dbReference type="ARBA" id="ARBA00015212"/>
    </source>
</evidence>
<evidence type="ECO:0000256" key="4">
    <source>
        <dbReference type="ARBA" id="ARBA00022884"/>
    </source>
</evidence>
<reference evidence="8" key="1">
    <citation type="journal article" date="2023" name="Science">
        <title>Genome structures resolve the early diversification of teleost fishes.</title>
        <authorList>
            <person name="Parey E."/>
            <person name="Louis A."/>
            <person name="Montfort J."/>
            <person name="Bouchez O."/>
            <person name="Roques C."/>
            <person name="Iampietro C."/>
            <person name="Lluch J."/>
            <person name="Castinel A."/>
            <person name="Donnadieu C."/>
            <person name="Desvignes T."/>
            <person name="Floi Bucao C."/>
            <person name="Jouanno E."/>
            <person name="Wen M."/>
            <person name="Mejri S."/>
            <person name="Dirks R."/>
            <person name="Jansen H."/>
            <person name="Henkel C."/>
            <person name="Chen W.J."/>
            <person name="Zahm M."/>
            <person name="Cabau C."/>
            <person name="Klopp C."/>
            <person name="Thompson A.W."/>
            <person name="Robinson-Rechavi M."/>
            <person name="Braasch I."/>
            <person name="Lecointre G."/>
            <person name="Bobe J."/>
            <person name="Postlethwait J.H."/>
            <person name="Berthelot C."/>
            <person name="Roest Crollius H."/>
            <person name="Guiguen Y."/>
        </authorList>
    </citation>
    <scope>NUCLEOTIDE SEQUENCE</scope>
    <source>
        <strain evidence="8">Concon-B</strain>
    </source>
</reference>
<comment type="subunit">
    <text evidence="6">Monomer and homodimer.</text>
</comment>
<dbReference type="Pfam" id="PF04000">
    <property type="entry name" value="Sas10_Utp3"/>
    <property type="match status" value="1"/>
</dbReference>
<evidence type="ECO:0000256" key="7">
    <source>
        <dbReference type="SAM" id="MobiDB-lite"/>
    </source>
</evidence>
<gene>
    <name evidence="8" type="ORF">COCON_G00220590</name>
</gene>
<accession>A0A9Q1CWB8</accession>
<keyword evidence="6" id="KW-0238">DNA-binding</keyword>
<dbReference type="AlphaFoldDB" id="A0A9Q1CWB8"/>
<dbReference type="GO" id="GO:0003677">
    <property type="term" value="F:DNA binding"/>
    <property type="evidence" value="ECO:0007669"/>
    <property type="project" value="UniProtKB-KW"/>
</dbReference>
<feature type="region of interest" description="Disordered" evidence="7">
    <location>
        <begin position="172"/>
        <end position="193"/>
    </location>
</feature>
<evidence type="ECO:0000313" key="9">
    <source>
        <dbReference type="Proteomes" id="UP001152803"/>
    </source>
</evidence>
<dbReference type="GO" id="GO:0005737">
    <property type="term" value="C:cytoplasm"/>
    <property type="evidence" value="ECO:0007669"/>
    <property type="project" value="UniProtKB-SubCell"/>
</dbReference>
<organism evidence="8 9">
    <name type="scientific">Conger conger</name>
    <name type="common">Conger eel</name>
    <name type="synonym">Muraena conger</name>
    <dbReference type="NCBI Taxonomy" id="82655"/>
    <lineage>
        <taxon>Eukaryota</taxon>
        <taxon>Metazoa</taxon>
        <taxon>Chordata</taxon>
        <taxon>Craniata</taxon>
        <taxon>Vertebrata</taxon>
        <taxon>Euteleostomi</taxon>
        <taxon>Actinopterygii</taxon>
        <taxon>Neopterygii</taxon>
        <taxon>Teleostei</taxon>
        <taxon>Anguilliformes</taxon>
        <taxon>Congridae</taxon>
        <taxon>Conger</taxon>
    </lineage>
</organism>
<dbReference type="PANTHER" id="PTHR15341:SF3">
    <property type="entry name" value="NUCLEAR NUCLEIC ACID-BINDING PROTEIN C1D"/>
    <property type="match status" value="1"/>
</dbReference>
<dbReference type="EMBL" id="JAFJMO010000018">
    <property type="protein sequence ID" value="KAJ8250137.1"/>
    <property type="molecule type" value="Genomic_DNA"/>
</dbReference>
<keyword evidence="4 6" id="KW-0694">RNA-binding</keyword>
<dbReference type="InterPro" id="IPR007146">
    <property type="entry name" value="Sas10/Utp3/C1D"/>
</dbReference>
<dbReference type="GO" id="GO:0005730">
    <property type="term" value="C:nucleolus"/>
    <property type="evidence" value="ECO:0007669"/>
    <property type="project" value="UniProtKB-SubCell"/>
</dbReference>
<dbReference type="GO" id="GO:0003723">
    <property type="term" value="F:RNA binding"/>
    <property type="evidence" value="ECO:0007669"/>
    <property type="project" value="UniProtKB-UniRule"/>
</dbReference>
<dbReference type="Proteomes" id="UP001152803">
    <property type="component" value="Unassembled WGS sequence"/>
</dbReference>
<evidence type="ECO:0000256" key="3">
    <source>
        <dbReference type="ARBA" id="ARBA00022552"/>
    </source>
</evidence>
<keyword evidence="9" id="KW-1185">Reference proteome</keyword>
<keyword evidence="3 6" id="KW-0698">rRNA processing</keyword>
<sequence length="193" mass="22209">MKVKFALIKTTLPISTKRLPFYFRLLNITREVPSLNERAHKNGPENMCDEDGVVEDYPTEIAEYLTGFNSSVGSVNKMVDTMISLSKNELLQKLDPLEQSKMDLMSAYALNSLFWIYLTTQGINPKDHGIKQELERIRTYMNKVKEITDRKKAARLDRGAASRFVRSALWEAEGERPKAQAEDSYQSKRRKQS</sequence>
<dbReference type="GO" id="GO:0000178">
    <property type="term" value="C:exosome (RNase complex)"/>
    <property type="evidence" value="ECO:0007669"/>
    <property type="project" value="TreeGrafter"/>
</dbReference>
<evidence type="ECO:0000256" key="1">
    <source>
        <dbReference type="ARBA" id="ARBA00009154"/>
    </source>
</evidence>
<comment type="similarity">
    <text evidence="1 6">Belongs to the C1D family.</text>
</comment>
<dbReference type="GO" id="GO:0000460">
    <property type="term" value="P:maturation of 5.8S rRNA"/>
    <property type="evidence" value="ECO:0007669"/>
    <property type="project" value="TreeGrafter"/>
</dbReference>
<evidence type="ECO:0000256" key="5">
    <source>
        <dbReference type="ARBA" id="ARBA00023242"/>
    </source>
</evidence>
<comment type="function">
    <text evidence="6">Plays a role in the recruitment of the exosome to pre-rRNA to mediate the 3'-5' end processing of the 5.8S rRNA.</text>
</comment>
<evidence type="ECO:0000256" key="6">
    <source>
        <dbReference type="RuleBase" id="RU368003"/>
    </source>
</evidence>
<keyword evidence="6" id="KW-0963">Cytoplasm</keyword>
<proteinExistence type="inferred from homology"/>
<comment type="caution">
    <text evidence="8">The sequence shown here is derived from an EMBL/GenBank/DDBJ whole genome shotgun (WGS) entry which is preliminary data.</text>
</comment>
<dbReference type="PANTHER" id="PTHR15341">
    <property type="entry name" value="SUN-COR STEROID HORMONE RECEPTOR CO-REPRESSOR"/>
    <property type="match status" value="1"/>
</dbReference>
<dbReference type="OrthoDB" id="1421013at2759"/>
<dbReference type="GO" id="GO:0010468">
    <property type="term" value="P:regulation of gene expression"/>
    <property type="evidence" value="ECO:0007669"/>
    <property type="project" value="TreeGrafter"/>
</dbReference>